<dbReference type="AlphaFoldDB" id="A0AA88HSI0"/>
<dbReference type="InterPro" id="IPR016024">
    <property type="entry name" value="ARM-type_fold"/>
</dbReference>
<dbReference type="Gene3D" id="1.25.10.10">
    <property type="entry name" value="Leucine-rich Repeat Variant"/>
    <property type="match status" value="1"/>
</dbReference>
<name>A0AA88HSI0_ARTSF</name>
<keyword evidence="3" id="KW-1185">Reference proteome</keyword>
<comment type="caution">
    <text evidence="2">The sequence shown here is derived from an EMBL/GenBank/DDBJ whole genome shotgun (WGS) entry which is preliminary data.</text>
</comment>
<dbReference type="GO" id="GO:0006606">
    <property type="term" value="P:protein import into nucleus"/>
    <property type="evidence" value="ECO:0007669"/>
    <property type="project" value="TreeGrafter"/>
</dbReference>
<dbReference type="PANTHER" id="PTHR10997:SF8">
    <property type="entry name" value="EXPORTIN-2"/>
    <property type="match status" value="1"/>
</dbReference>
<dbReference type="GO" id="GO:0005635">
    <property type="term" value="C:nuclear envelope"/>
    <property type="evidence" value="ECO:0007669"/>
    <property type="project" value="TreeGrafter"/>
</dbReference>
<feature type="domain" description="Exportin-2 central" evidence="1">
    <location>
        <begin position="1"/>
        <end position="97"/>
    </location>
</feature>
<dbReference type="GO" id="GO:0005829">
    <property type="term" value="C:cytosol"/>
    <property type="evidence" value="ECO:0007669"/>
    <property type="project" value="TreeGrafter"/>
</dbReference>
<evidence type="ECO:0000259" key="1">
    <source>
        <dbReference type="Pfam" id="PF08506"/>
    </source>
</evidence>
<dbReference type="Proteomes" id="UP001187531">
    <property type="component" value="Unassembled WGS sequence"/>
</dbReference>
<evidence type="ECO:0000313" key="3">
    <source>
        <dbReference type="Proteomes" id="UP001187531"/>
    </source>
</evidence>
<dbReference type="Pfam" id="PF08506">
    <property type="entry name" value="Cse1"/>
    <property type="match status" value="1"/>
</dbReference>
<dbReference type="InterPro" id="IPR011989">
    <property type="entry name" value="ARM-like"/>
</dbReference>
<dbReference type="PANTHER" id="PTHR10997">
    <property type="entry name" value="IMPORTIN-7, 8, 11"/>
    <property type="match status" value="1"/>
</dbReference>
<dbReference type="EMBL" id="JAVRJZ010000011">
    <property type="protein sequence ID" value="KAK2717115.1"/>
    <property type="molecule type" value="Genomic_DNA"/>
</dbReference>
<protein>
    <recommendedName>
        <fullName evidence="1">Exportin-2 central domain-containing protein</fullName>
    </recommendedName>
</protein>
<proteinExistence type="predicted"/>
<dbReference type="SUPFAM" id="SSF48371">
    <property type="entry name" value="ARM repeat"/>
    <property type="match status" value="1"/>
</dbReference>
<evidence type="ECO:0000313" key="2">
    <source>
        <dbReference type="EMBL" id="KAK2717115.1"/>
    </source>
</evidence>
<reference evidence="2" key="1">
    <citation type="submission" date="2023-07" db="EMBL/GenBank/DDBJ databases">
        <title>Chromosome-level genome assembly of Artemia franciscana.</title>
        <authorList>
            <person name="Jo E."/>
        </authorList>
    </citation>
    <scope>NUCLEOTIDE SEQUENCE</scope>
    <source>
        <tissue evidence="2">Whole body</tissue>
    </source>
</reference>
<sequence length="125" mass="14317">MFASKYNEGLQPYLGEFVTSAWNLLTTTGIAQKFDLLISNAIDFLSCVACKEQSRSFFEAPNVLEGMCKHVILPNVEFKQTDEELFEDNPEEYIRREGEMLKVAMGIREEELPPTFQSQVPFKVL</sequence>
<dbReference type="InterPro" id="IPR013713">
    <property type="entry name" value="XPO2_central"/>
</dbReference>
<dbReference type="GO" id="GO:0006611">
    <property type="term" value="P:protein export from nucleus"/>
    <property type="evidence" value="ECO:0007669"/>
    <property type="project" value="TreeGrafter"/>
</dbReference>
<organism evidence="2 3">
    <name type="scientific">Artemia franciscana</name>
    <name type="common">Brine shrimp</name>
    <name type="synonym">Artemia sanfranciscana</name>
    <dbReference type="NCBI Taxonomy" id="6661"/>
    <lineage>
        <taxon>Eukaryota</taxon>
        <taxon>Metazoa</taxon>
        <taxon>Ecdysozoa</taxon>
        <taxon>Arthropoda</taxon>
        <taxon>Crustacea</taxon>
        <taxon>Branchiopoda</taxon>
        <taxon>Anostraca</taxon>
        <taxon>Artemiidae</taxon>
        <taxon>Artemia</taxon>
    </lineage>
</organism>
<dbReference type="GO" id="GO:0005049">
    <property type="term" value="F:nuclear export signal receptor activity"/>
    <property type="evidence" value="ECO:0007669"/>
    <property type="project" value="TreeGrafter"/>
</dbReference>
<gene>
    <name evidence="2" type="ORF">QYM36_007300</name>
</gene>
<accession>A0AA88HSI0</accession>